<dbReference type="RefSeq" id="WP_247981424.1">
    <property type="nucleotide sequence ID" value="NZ_CP078076.1"/>
</dbReference>
<name>A0ABY4IG43_9MICO</name>
<dbReference type="Proteomes" id="UP000831467">
    <property type="component" value="Chromosome"/>
</dbReference>
<proteinExistence type="predicted"/>
<evidence type="ECO:0000313" key="1">
    <source>
        <dbReference type="EMBL" id="UPL11559.1"/>
    </source>
</evidence>
<keyword evidence="2" id="KW-1185">Reference proteome</keyword>
<sequence>MPTLSVSIRALPGLENRAVALAHELRSAPVQIVSDGIERSARRGSPRPVWQPWSRRATHHLVLSGDVDAHPALLAQVRDAVRRQPAAVLSFFSGWDTYASHAVRIAAFAGRPWVAPPGKTVSVVATVLPVAVAAELAAADDSAPVDDGEALFRVIRSRGLSHFASNPSLVQVADLRPDGAGAARAERATAFLPTAEAPAAWWAGDPLPTPMQIPAIHVSDGEPVSYEAPLDGDDRWRIRSRRAIPAPHSRRLTRIIRDRLLCTEVARSDLRAAASLLGAASVLCDQLLLAARAGSPPEGFGELSARESAGTLPLGALGRTVAALSEDGGRTEVHAAFLAIRDDVLEVLDDLG</sequence>
<protein>
    <submittedName>
        <fullName evidence="1">Uncharacterized protein</fullName>
    </submittedName>
</protein>
<organism evidence="1 2">
    <name type="scientific">Microbacterium sufflavum</name>
    <dbReference type="NCBI Taxonomy" id="2851649"/>
    <lineage>
        <taxon>Bacteria</taxon>
        <taxon>Bacillati</taxon>
        <taxon>Actinomycetota</taxon>
        <taxon>Actinomycetes</taxon>
        <taxon>Micrococcales</taxon>
        <taxon>Microbacteriaceae</taxon>
        <taxon>Microbacterium</taxon>
    </lineage>
</organism>
<reference evidence="1 2" key="1">
    <citation type="submission" date="2021-06" db="EMBL/GenBank/DDBJ databases">
        <title>Genome-based taxonomic framework of Microbacterium strains isolated from marine environment, the description of four new species and reclassification of four preexisting species.</title>
        <authorList>
            <person name="Lee S.D."/>
            <person name="Kim S.-M."/>
            <person name="Byeon Y.-S."/>
            <person name="Yang H.L."/>
            <person name="Kim I.S."/>
        </authorList>
    </citation>
    <scope>NUCLEOTIDE SEQUENCE [LARGE SCALE GENOMIC DNA]</scope>
    <source>
        <strain evidence="1 2">SSW1-51</strain>
    </source>
</reference>
<evidence type="ECO:0000313" key="2">
    <source>
        <dbReference type="Proteomes" id="UP000831467"/>
    </source>
</evidence>
<dbReference type="EMBL" id="CP078076">
    <property type="protein sequence ID" value="UPL11559.1"/>
    <property type="molecule type" value="Genomic_DNA"/>
</dbReference>
<gene>
    <name evidence="1" type="ORF">KV394_10730</name>
</gene>
<accession>A0ABY4IG43</accession>